<reference evidence="12 13" key="1">
    <citation type="submission" date="2023-12" db="EMBL/GenBank/DDBJ databases">
        <authorList>
            <person name="Manesh M.J.H."/>
            <person name="Bing R.G."/>
            <person name="Willard D.J."/>
            <person name="Kelly R.M."/>
        </authorList>
    </citation>
    <scope>NUCLEOTIDE SEQUENCE [LARGE SCALE GENOMIC DNA]</scope>
    <source>
        <strain evidence="12 13">DSM 8977</strain>
    </source>
</reference>
<evidence type="ECO:0000256" key="8">
    <source>
        <dbReference type="ARBA" id="ARBA00023012"/>
    </source>
</evidence>
<dbReference type="GO" id="GO:0016301">
    <property type="term" value="F:kinase activity"/>
    <property type="evidence" value="ECO:0007669"/>
    <property type="project" value="UniProtKB-KW"/>
</dbReference>
<evidence type="ECO:0000256" key="1">
    <source>
        <dbReference type="ARBA" id="ARBA00000085"/>
    </source>
</evidence>
<feature type="coiled-coil region" evidence="9">
    <location>
        <begin position="126"/>
        <end position="177"/>
    </location>
</feature>
<accession>A0ABZ0U2Q6</accession>
<dbReference type="EMBL" id="CP139957">
    <property type="protein sequence ID" value="WPX08729.1"/>
    <property type="molecule type" value="Genomic_DNA"/>
</dbReference>
<evidence type="ECO:0000313" key="12">
    <source>
        <dbReference type="EMBL" id="WPX08729.1"/>
    </source>
</evidence>
<evidence type="ECO:0000256" key="9">
    <source>
        <dbReference type="SAM" id="Coils"/>
    </source>
</evidence>
<dbReference type="PANTHER" id="PTHR24421:SF10">
    <property type="entry name" value="NITRATE_NITRITE SENSOR PROTEIN NARQ"/>
    <property type="match status" value="1"/>
</dbReference>
<gene>
    <name evidence="12" type="ORF">SOJ16_002638</name>
</gene>
<keyword evidence="3" id="KW-0597">Phosphoprotein</keyword>
<dbReference type="CDD" id="cd16917">
    <property type="entry name" value="HATPase_UhpB-NarQ-NarX-like"/>
    <property type="match status" value="1"/>
</dbReference>
<dbReference type="SUPFAM" id="SSF55874">
    <property type="entry name" value="ATPase domain of HSP90 chaperone/DNA topoisomerase II/histidine kinase"/>
    <property type="match status" value="1"/>
</dbReference>
<evidence type="ECO:0000256" key="10">
    <source>
        <dbReference type="SAM" id="Phobius"/>
    </source>
</evidence>
<evidence type="ECO:0000256" key="5">
    <source>
        <dbReference type="ARBA" id="ARBA00022741"/>
    </source>
</evidence>
<evidence type="ECO:0000256" key="6">
    <source>
        <dbReference type="ARBA" id="ARBA00022777"/>
    </source>
</evidence>
<dbReference type="Pfam" id="PF07730">
    <property type="entry name" value="HisKA_3"/>
    <property type="match status" value="1"/>
</dbReference>
<keyword evidence="7" id="KW-0067">ATP-binding</keyword>
<dbReference type="Gene3D" id="1.20.5.1930">
    <property type="match status" value="1"/>
</dbReference>
<evidence type="ECO:0000256" key="3">
    <source>
        <dbReference type="ARBA" id="ARBA00022553"/>
    </source>
</evidence>
<protein>
    <recommendedName>
        <fullName evidence="2">histidine kinase</fullName>
        <ecNumber evidence="2">2.7.13.3</ecNumber>
    </recommendedName>
</protein>
<proteinExistence type="predicted"/>
<evidence type="ECO:0000259" key="11">
    <source>
        <dbReference type="Pfam" id="PF07730"/>
    </source>
</evidence>
<evidence type="ECO:0000256" key="4">
    <source>
        <dbReference type="ARBA" id="ARBA00022679"/>
    </source>
</evidence>
<feature type="transmembrane region" description="Helical" evidence="10">
    <location>
        <begin position="112"/>
        <end position="129"/>
    </location>
</feature>
<evidence type="ECO:0000256" key="2">
    <source>
        <dbReference type="ARBA" id="ARBA00012438"/>
    </source>
</evidence>
<name>A0ABZ0U2Q6_9FIRM</name>
<dbReference type="RefSeq" id="WP_045173272.1">
    <property type="nucleotide sequence ID" value="NZ_CP139957.1"/>
</dbReference>
<keyword evidence="10" id="KW-0812">Transmembrane</keyword>
<keyword evidence="4" id="KW-0808">Transferase</keyword>
<evidence type="ECO:0000256" key="7">
    <source>
        <dbReference type="ARBA" id="ARBA00022840"/>
    </source>
</evidence>
<dbReference type="Gene3D" id="3.30.565.10">
    <property type="entry name" value="Histidine kinase-like ATPase, C-terminal domain"/>
    <property type="match status" value="1"/>
</dbReference>
<feature type="domain" description="Signal transduction histidine kinase subgroup 3 dimerisation and phosphoacceptor" evidence="11">
    <location>
        <begin position="175"/>
        <end position="239"/>
    </location>
</feature>
<feature type="transmembrane region" description="Helical" evidence="10">
    <location>
        <begin position="20"/>
        <end position="37"/>
    </location>
</feature>
<keyword evidence="13" id="KW-1185">Reference proteome</keyword>
<dbReference type="EC" id="2.7.13.3" evidence="2"/>
<keyword evidence="6 12" id="KW-0418">Kinase</keyword>
<keyword evidence="8" id="KW-0902">Two-component regulatory system</keyword>
<evidence type="ECO:0000313" key="13">
    <source>
        <dbReference type="Proteomes" id="UP001322744"/>
    </source>
</evidence>
<sequence length="377" mass="43119">MLSFIISVYTLWSLYENGKISKIAILFLLLFLSLEFLKTEYLKSIYHTAAAVFAELIIIFFAIFLCRWEFFFLIPTTVCTFLQHKNKLSIYSIASILFISLFLIPPKMVREYVFVCVFVFSLKLAIQMLQDSKNEYLEKIDHLRLLNLQLSKLKTQLLESQQTIERLAAQNQQMKIATSLHDTVGHNLAALNIQLNAIKSLLEKKGVLKDAQISQIISSCLQQTQISYESLRKFVYSMKNSFETKEKYLSQLIENFNFCNITLNRIGDIENIPSHVFENLMAILKEALLNVAKHSDATQVAVSLESKPTYVRLAVHDNGKKKGEIKEGVGLMSIKLRAKSMGSTVNIDNHAGFSIVVFVPLKSRREDYFEKTQGLNC</sequence>
<dbReference type="Proteomes" id="UP001322744">
    <property type="component" value="Chromosome"/>
</dbReference>
<keyword evidence="5" id="KW-0547">Nucleotide-binding</keyword>
<dbReference type="InterPro" id="IPR050482">
    <property type="entry name" value="Sensor_HK_TwoCompSys"/>
</dbReference>
<feature type="transmembrane region" description="Helical" evidence="10">
    <location>
        <begin position="49"/>
        <end position="68"/>
    </location>
</feature>
<keyword evidence="9" id="KW-0175">Coiled coil</keyword>
<organism evidence="12 13">
    <name type="scientific">Anaerocellum danielii</name>
    <dbReference type="NCBI Taxonomy" id="1387557"/>
    <lineage>
        <taxon>Bacteria</taxon>
        <taxon>Bacillati</taxon>
        <taxon>Bacillota</taxon>
        <taxon>Bacillota incertae sedis</taxon>
        <taxon>Caldicellulosiruptorales</taxon>
        <taxon>Caldicellulosiruptoraceae</taxon>
        <taxon>Anaerocellum</taxon>
    </lineage>
</organism>
<keyword evidence="10" id="KW-0472">Membrane</keyword>
<dbReference type="InterPro" id="IPR011712">
    <property type="entry name" value="Sig_transdc_His_kin_sub3_dim/P"/>
</dbReference>
<dbReference type="InterPro" id="IPR036890">
    <property type="entry name" value="HATPase_C_sf"/>
</dbReference>
<keyword evidence="10" id="KW-1133">Transmembrane helix</keyword>
<comment type="catalytic activity">
    <reaction evidence="1">
        <text>ATP + protein L-histidine = ADP + protein N-phospho-L-histidine.</text>
        <dbReference type="EC" id="2.7.13.3"/>
    </reaction>
</comment>
<feature type="transmembrane region" description="Helical" evidence="10">
    <location>
        <begin position="88"/>
        <end position="105"/>
    </location>
</feature>
<dbReference type="PANTHER" id="PTHR24421">
    <property type="entry name" value="NITRATE/NITRITE SENSOR PROTEIN NARX-RELATED"/>
    <property type="match status" value="1"/>
</dbReference>